<keyword evidence="11 12" id="KW-0472">Membrane</keyword>
<evidence type="ECO:0000256" key="1">
    <source>
        <dbReference type="ARBA" id="ARBA00000085"/>
    </source>
</evidence>
<dbReference type="EMBL" id="JBBHJY010000001">
    <property type="protein sequence ID" value="MEJ6009040.1"/>
    <property type="molecule type" value="Genomic_DNA"/>
</dbReference>
<dbReference type="InterPro" id="IPR004358">
    <property type="entry name" value="Sig_transdc_His_kin-like_C"/>
</dbReference>
<dbReference type="PROSITE" id="PS50109">
    <property type="entry name" value="HIS_KIN"/>
    <property type="match status" value="1"/>
</dbReference>
<dbReference type="PIRSF" id="PIRSF037347">
    <property type="entry name" value="STHK_CHASE2_PAS_prd"/>
    <property type="match status" value="1"/>
</dbReference>
<protein>
    <recommendedName>
        <fullName evidence="3">histidine kinase</fullName>
        <ecNumber evidence="3">2.7.13.3</ecNumber>
    </recommendedName>
</protein>
<dbReference type="InterPro" id="IPR007890">
    <property type="entry name" value="CHASE2"/>
</dbReference>
<dbReference type="InterPro" id="IPR000014">
    <property type="entry name" value="PAS"/>
</dbReference>
<dbReference type="InterPro" id="IPR005467">
    <property type="entry name" value="His_kinase_dom"/>
</dbReference>
<dbReference type="InterPro" id="IPR017181">
    <property type="entry name" value="Sig_transdc_His_kin_CHASE2"/>
</dbReference>
<evidence type="ECO:0000313" key="15">
    <source>
        <dbReference type="EMBL" id="MEJ6009040.1"/>
    </source>
</evidence>
<dbReference type="InterPro" id="IPR050351">
    <property type="entry name" value="BphY/WalK/GraS-like"/>
</dbReference>
<keyword evidence="6" id="KW-0547">Nucleotide-binding</keyword>
<evidence type="ECO:0000256" key="12">
    <source>
        <dbReference type="SAM" id="Phobius"/>
    </source>
</evidence>
<keyword evidence="9 12" id="KW-1133">Transmembrane helix</keyword>
<dbReference type="Pfam" id="PF05226">
    <property type="entry name" value="CHASE2"/>
    <property type="match status" value="1"/>
</dbReference>
<proteinExistence type="predicted"/>
<evidence type="ECO:0000256" key="4">
    <source>
        <dbReference type="ARBA" id="ARBA00022679"/>
    </source>
</evidence>
<dbReference type="Proteomes" id="UP001379235">
    <property type="component" value="Unassembled WGS sequence"/>
</dbReference>
<dbReference type="SMART" id="SM00091">
    <property type="entry name" value="PAS"/>
    <property type="match status" value="1"/>
</dbReference>
<dbReference type="InterPro" id="IPR035965">
    <property type="entry name" value="PAS-like_dom_sf"/>
</dbReference>
<evidence type="ECO:0000256" key="3">
    <source>
        <dbReference type="ARBA" id="ARBA00012438"/>
    </source>
</evidence>
<evidence type="ECO:0000256" key="10">
    <source>
        <dbReference type="ARBA" id="ARBA00023012"/>
    </source>
</evidence>
<feature type="transmembrane region" description="Helical" evidence="12">
    <location>
        <begin position="274"/>
        <end position="298"/>
    </location>
</feature>
<comment type="caution">
    <text evidence="15">The sequence shown here is derived from an EMBL/GenBank/DDBJ whole genome shotgun (WGS) entry which is preliminary data.</text>
</comment>
<comment type="subcellular location">
    <subcellularLocation>
        <location evidence="2">Membrane</location>
        <topology evidence="2">Multi-pass membrane protein</topology>
    </subcellularLocation>
</comment>
<dbReference type="PRINTS" id="PR00344">
    <property type="entry name" value="BCTRLSENSOR"/>
</dbReference>
<evidence type="ECO:0000259" key="13">
    <source>
        <dbReference type="PROSITE" id="PS50109"/>
    </source>
</evidence>
<name>A0ABU8S5F9_9SPHN</name>
<gene>
    <name evidence="15" type="ORF">WG900_03800</name>
</gene>
<feature type="domain" description="PAS" evidence="14">
    <location>
        <begin position="401"/>
        <end position="452"/>
    </location>
</feature>
<evidence type="ECO:0000256" key="9">
    <source>
        <dbReference type="ARBA" id="ARBA00022989"/>
    </source>
</evidence>
<dbReference type="InterPro" id="IPR036890">
    <property type="entry name" value="HATPase_C_sf"/>
</dbReference>
<evidence type="ECO:0000256" key="5">
    <source>
        <dbReference type="ARBA" id="ARBA00022692"/>
    </source>
</evidence>
<keyword evidence="5 12" id="KW-0812">Transmembrane</keyword>
<evidence type="ECO:0000259" key="14">
    <source>
        <dbReference type="PROSITE" id="PS50112"/>
    </source>
</evidence>
<dbReference type="Gene3D" id="3.30.450.20">
    <property type="entry name" value="PAS domain"/>
    <property type="match status" value="1"/>
</dbReference>
<evidence type="ECO:0000256" key="11">
    <source>
        <dbReference type="ARBA" id="ARBA00023136"/>
    </source>
</evidence>
<dbReference type="Pfam" id="PF02518">
    <property type="entry name" value="HATPase_c"/>
    <property type="match status" value="1"/>
</dbReference>
<evidence type="ECO:0000256" key="2">
    <source>
        <dbReference type="ARBA" id="ARBA00004141"/>
    </source>
</evidence>
<feature type="transmembrane region" description="Helical" evidence="12">
    <location>
        <begin position="305"/>
        <end position="325"/>
    </location>
</feature>
<sequence>MPRARLIAEWLTIFVLTLAIAGWAWRSGLTERVDNAVFDRALVAGASPASQDIVIVAIDERSLASEGQWPWNRSRIAALVDRVTEARPRAVLLDILFTEPSDAEADVALAASLRRAGNVALPVGLAPAPDRSSGTIDVPPIAALDTAALVTGHVGIRQDNDGPVRQIEPLLPVEGRAPVPHLALALYEKLGAARAARADGALHLRAAGSYRTLPASAVLAGEVPAQFLAGKVVIIGATAQGLSDNFPVSAPAGSMMSGSELLANVFQNAGEAGFIAPLGDGTTFALLFVFMGLLFASFWMLRPVWCLWTALLCGALALAVSYLLAVQARLWFAPGPVLLGLVISYPLWGWRRLAAINGYLMAKADRLSSSKPVLARRTDGFDSVARAVNWLDFLVDELSERRTFLGRVVESTPDALFVFDSQFRLLTMNRRASAIMGAQLSAMEGESVAQLLARIDGTLDTDETELMLGDGRIFVVTRSMGVPEAQWSDIHLAMLTDVTDQRRAEAERRHALEFLSHDMRAPQVAILGLTGERAGHEAPEARFGRIRLHARRTLDLADTFVELARLGDTPLDLAETDLGSLADEAADRAYALATDQGARVATQVREDPVFALADGAVLSRVLDNLVGNAIKYGATKVTLVVAYTDDWAVIEIDDNGPGLPPERASDPFMRFGSRAGEGKGGAGLGLAFVSAAIAHHGGRITCRSEAGVGTNFRIELPLSGG</sequence>
<keyword evidence="7" id="KW-0418">Kinase</keyword>
<keyword evidence="10" id="KW-0902">Two-component regulatory system</keyword>
<keyword evidence="8" id="KW-0067">ATP-binding</keyword>
<dbReference type="PANTHER" id="PTHR42878">
    <property type="entry name" value="TWO-COMPONENT HISTIDINE KINASE"/>
    <property type="match status" value="1"/>
</dbReference>
<reference evidence="15 16" key="1">
    <citation type="submission" date="2024-03" db="EMBL/GenBank/DDBJ databases">
        <authorList>
            <person name="Jo J.-H."/>
        </authorList>
    </citation>
    <scope>NUCLEOTIDE SEQUENCE [LARGE SCALE GENOMIC DNA]</scope>
    <source>
        <strain evidence="15 16">AS3R-12</strain>
    </source>
</reference>
<dbReference type="SMART" id="SM01080">
    <property type="entry name" value="CHASE2"/>
    <property type="match status" value="1"/>
</dbReference>
<evidence type="ECO:0000256" key="6">
    <source>
        <dbReference type="ARBA" id="ARBA00022741"/>
    </source>
</evidence>
<accession>A0ABU8S5F9</accession>
<dbReference type="SUPFAM" id="SSF55785">
    <property type="entry name" value="PYP-like sensor domain (PAS domain)"/>
    <property type="match status" value="1"/>
</dbReference>
<keyword evidence="16" id="KW-1185">Reference proteome</keyword>
<dbReference type="InterPro" id="IPR013656">
    <property type="entry name" value="PAS_4"/>
</dbReference>
<dbReference type="SUPFAM" id="SSF55874">
    <property type="entry name" value="ATPase domain of HSP90 chaperone/DNA topoisomerase II/histidine kinase"/>
    <property type="match status" value="1"/>
</dbReference>
<dbReference type="InterPro" id="IPR003594">
    <property type="entry name" value="HATPase_dom"/>
</dbReference>
<dbReference type="Pfam" id="PF08448">
    <property type="entry name" value="PAS_4"/>
    <property type="match status" value="1"/>
</dbReference>
<keyword evidence="4" id="KW-0808">Transferase</keyword>
<dbReference type="PROSITE" id="PS50112">
    <property type="entry name" value="PAS"/>
    <property type="match status" value="1"/>
</dbReference>
<comment type="catalytic activity">
    <reaction evidence="1">
        <text>ATP + protein L-histidine = ADP + protein N-phospho-L-histidine.</text>
        <dbReference type="EC" id="2.7.13.3"/>
    </reaction>
</comment>
<feature type="transmembrane region" description="Helical" evidence="12">
    <location>
        <begin position="331"/>
        <end position="350"/>
    </location>
</feature>
<organism evidence="15 16">
    <name type="scientific">Novosphingobium aquae</name>
    <dbReference type="NCBI Taxonomy" id="3133435"/>
    <lineage>
        <taxon>Bacteria</taxon>
        <taxon>Pseudomonadati</taxon>
        <taxon>Pseudomonadota</taxon>
        <taxon>Alphaproteobacteria</taxon>
        <taxon>Sphingomonadales</taxon>
        <taxon>Sphingomonadaceae</taxon>
        <taxon>Novosphingobium</taxon>
    </lineage>
</organism>
<evidence type="ECO:0000256" key="8">
    <source>
        <dbReference type="ARBA" id="ARBA00022840"/>
    </source>
</evidence>
<feature type="domain" description="Histidine kinase" evidence="13">
    <location>
        <begin position="514"/>
        <end position="720"/>
    </location>
</feature>
<evidence type="ECO:0000313" key="16">
    <source>
        <dbReference type="Proteomes" id="UP001379235"/>
    </source>
</evidence>
<dbReference type="SMART" id="SM00387">
    <property type="entry name" value="HATPase_c"/>
    <property type="match status" value="1"/>
</dbReference>
<dbReference type="RefSeq" id="WP_339964786.1">
    <property type="nucleotide sequence ID" value="NZ_JBBHJY010000001.1"/>
</dbReference>
<dbReference type="EC" id="2.7.13.3" evidence="3"/>
<dbReference type="PANTHER" id="PTHR42878:SF7">
    <property type="entry name" value="SENSOR HISTIDINE KINASE GLRK"/>
    <property type="match status" value="1"/>
</dbReference>
<evidence type="ECO:0000256" key="7">
    <source>
        <dbReference type="ARBA" id="ARBA00022777"/>
    </source>
</evidence>
<dbReference type="CDD" id="cd00075">
    <property type="entry name" value="HATPase"/>
    <property type="match status" value="1"/>
</dbReference>
<dbReference type="Gene3D" id="3.30.565.10">
    <property type="entry name" value="Histidine kinase-like ATPase, C-terminal domain"/>
    <property type="match status" value="1"/>
</dbReference>